<protein>
    <recommendedName>
        <fullName evidence="4">YesK-like protein</fullName>
    </recommendedName>
</protein>
<dbReference type="Proteomes" id="UP001597506">
    <property type="component" value="Unassembled WGS sequence"/>
</dbReference>
<sequence>MSALFTSELLVTCLYLIGIIFWIGIYGRKMIKRSAAYSFPIILFVSGTAMLILGMTYVRGWAAAGFFTYGLGIFLSSLVVFLSLEVQERRG</sequence>
<keyword evidence="1" id="KW-0812">Transmembrane</keyword>
<dbReference type="RefSeq" id="WP_377936693.1">
    <property type="nucleotide sequence ID" value="NZ_JBHUMF010000031.1"/>
</dbReference>
<accession>A0ABW5RUB6</accession>
<feature type="transmembrane region" description="Helical" evidence="1">
    <location>
        <begin position="37"/>
        <end position="58"/>
    </location>
</feature>
<organism evidence="2 3">
    <name type="scientific">Bacillus seohaeanensis</name>
    <dbReference type="NCBI Taxonomy" id="284580"/>
    <lineage>
        <taxon>Bacteria</taxon>
        <taxon>Bacillati</taxon>
        <taxon>Bacillota</taxon>
        <taxon>Bacilli</taxon>
        <taxon>Bacillales</taxon>
        <taxon>Bacillaceae</taxon>
        <taxon>Bacillus</taxon>
    </lineage>
</organism>
<evidence type="ECO:0008006" key="4">
    <source>
        <dbReference type="Google" id="ProtNLM"/>
    </source>
</evidence>
<keyword evidence="3" id="KW-1185">Reference proteome</keyword>
<evidence type="ECO:0000313" key="3">
    <source>
        <dbReference type="Proteomes" id="UP001597506"/>
    </source>
</evidence>
<proteinExistence type="predicted"/>
<evidence type="ECO:0000313" key="2">
    <source>
        <dbReference type="EMBL" id="MFD2682020.1"/>
    </source>
</evidence>
<gene>
    <name evidence="2" type="ORF">ACFSUL_14865</name>
</gene>
<reference evidence="3" key="1">
    <citation type="journal article" date="2019" name="Int. J. Syst. Evol. Microbiol.">
        <title>The Global Catalogue of Microorganisms (GCM) 10K type strain sequencing project: providing services to taxonomists for standard genome sequencing and annotation.</title>
        <authorList>
            <consortium name="The Broad Institute Genomics Platform"/>
            <consortium name="The Broad Institute Genome Sequencing Center for Infectious Disease"/>
            <person name="Wu L."/>
            <person name="Ma J."/>
        </authorList>
    </citation>
    <scope>NUCLEOTIDE SEQUENCE [LARGE SCALE GENOMIC DNA]</scope>
    <source>
        <strain evidence="3">KCTC 3913</strain>
    </source>
</reference>
<comment type="caution">
    <text evidence="2">The sequence shown here is derived from an EMBL/GenBank/DDBJ whole genome shotgun (WGS) entry which is preliminary data.</text>
</comment>
<keyword evidence="1" id="KW-0472">Membrane</keyword>
<feature type="transmembrane region" description="Helical" evidence="1">
    <location>
        <begin position="6"/>
        <end position="25"/>
    </location>
</feature>
<name>A0ABW5RUB6_9BACI</name>
<feature type="transmembrane region" description="Helical" evidence="1">
    <location>
        <begin position="64"/>
        <end position="84"/>
    </location>
</feature>
<dbReference type="EMBL" id="JBHUMF010000031">
    <property type="protein sequence ID" value="MFD2682020.1"/>
    <property type="molecule type" value="Genomic_DNA"/>
</dbReference>
<keyword evidence="1" id="KW-1133">Transmembrane helix</keyword>
<evidence type="ECO:0000256" key="1">
    <source>
        <dbReference type="SAM" id="Phobius"/>
    </source>
</evidence>